<reference evidence="4 5" key="1">
    <citation type="journal article" date="2024" name="IMA Fungus">
        <title>IMA Genome - F19 : A genome assembly and annotation guide to empower mycologists, including annotated draft genome sequences of Ceratocystis pirilliformis, Diaporthe australafricana, Fusarium ophioides, Paecilomyces lecythidis, and Sporothrix stenoceras.</title>
        <authorList>
            <person name="Aylward J."/>
            <person name="Wilson A.M."/>
            <person name="Visagie C.M."/>
            <person name="Spraker J."/>
            <person name="Barnes I."/>
            <person name="Buitendag C."/>
            <person name="Ceriani C."/>
            <person name="Del Mar Angel L."/>
            <person name="du Plessis D."/>
            <person name="Fuchs T."/>
            <person name="Gasser K."/>
            <person name="Kramer D."/>
            <person name="Li W."/>
            <person name="Munsamy K."/>
            <person name="Piso A."/>
            <person name="Price J.L."/>
            <person name="Sonnekus B."/>
            <person name="Thomas C."/>
            <person name="van der Nest A."/>
            <person name="van Dijk A."/>
            <person name="van Heerden A."/>
            <person name="van Vuuren N."/>
            <person name="Yilmaz N."/>
            <person name="Duong T.A."/>
            <person name="van der Merwe N.A."/>
            <person name="Wingfield M.J."/>
            <person name="Wingfield B.D."/>
        </authorList>
    </citation>
    <scope>NUCLEOTIDE SEQUENCE [LARGE SCALE GENOMIC DNA]</scope>
    <source>
        <strain evidence="4 5">CMW 18167</strain>
    </source>
</reference>
<dbReference type="EMBL" id="JAVDPF010000005">
    <property type="protein sequence ID" value="KAL1883475.1"/>
    <property type="molecule type" value="Genomic_DNA"/>
</dbReference>
<evidence type="ECO:0000313" key="4">
    <source>
        <dbReference type="EMBL" id="KAL1883475.1"/>
    </source>
</evidence>
<accession>A0ABR3Y6B2</accession>
<gene>
    <name evidence="4" type="ORF">Plec18167_002479</name>
</gene>
<dbReference type="PANTHER" id="PTHR42748:SF31">
    <property type="entry name" value="NMRA-LIKE DOMAIN-CONTAINING PROTEIN-RELATED"/>
    <property type="match status" value="1"/>
</dbReference>
<name>A0ABR3Y6B2_9EURO</name>
<dbReference type="PANTHER" id="PTHR42748">
    <property type="entry name" value="NITROGEN METABOLITE REPRESSION PROTEIN NMRA FAMILY MEMBER"/>
    <property type="match status" value="1"/>
</dbReference>
<dbReference type="SUPFAM" id="SSF51735">
    <property type="entry name" value="NAD(P)-binding Rossmann-fold domains"/>
    <property type="match status" value="1"/>
</dbReference>
<dbReference type="Pfam" id="PF05368">
    <property type="entry name" value="NmrA"/>
    <property type="match status" value="1"/>
</dbReference>
<organism evidence="4 5">
    <name type="scientific">Paecilomyces lecythidis</name>
    <dbReference type="NCBI Taxonomy" id="3004212"/>
    <lineage>
        <taxon>Eukaryota</taxon>
        <taxon>Fungi</taxon>
        <taxon>Dikarya</taxon>
        <taxon>Ascomycota</taxon>
        <taxon>Pezizomycotina</taxon>
        <taxon>Eurotiomycetes</taxon>
        <taxon>Eurotiomycetidae</taxon>
        <taxon>Eurotiales</taxon>
        <taxon>Thermoascaceae</taxon>
        <taxon>Paecilomyces</taxon>
    </lineage>
</organism>
<dbReference type="Gene3D" id="3.40.50.720">
    <property type="entry name" value="NAD(P)-binding Rossmann-like Domain"/>
    <property type="match status" value="1"/>
</dbReference>
<comment type="caution">
    <text evidence="4">The sequence shown here is derived from an EMBL/GenBank/DDBJ whole genome shotgun (WGS) entry which is preliminary data.</text>
</comment>
<dbReference type="InterPro" id="IPR051164">
    <property type="entry name" value="NmrA-like_oxidored"/>
</dbReference>
<sequence>MAQRTVVVIGATGSQGGSVVAELLQHPDQYHVRALTRDPAKPAAQALIDRGVEVHRVDLDSGKGALMAAFDSAHVIYALTDFWQKQSATTEIEQGKSIAEAAAGIATLQHFDETGRYTLRFPHSPTTVLPNVAIADTGKLVHAIIQSGPAYYTKTIAFWAQALSEADKLAELGKCYNILTQYCPVSAREFQEILMSPDGMSTEIALDFTEQLMIFEECGNVYARDEFVQATEVQSSLPCPLKYPMV</sequence>
<dbReference type="InterPro" id="IPR036291">
    <property type="entry name" value="NAD(P)-bd_dom_sf"/>
</dbReference>
<feature type="domain" description="NmrA-like" evidence="3">
    <location>
        <begin position="4"/>
        <end position="111"/>
    </location>
</feature>
<evidence type="ECO:0000259" key="3">
    <source>
        <dbReference type="Pfam" id="PF05368"/>
    </source>
</evidence>
<protein>
    <recommendedName>
        <fullName evidence="3">NmrA-like domain-containing protein</fullName>
    </recommendedName>
</protein>
<evidence type="ECO:0000256" key="2">
    <source>
        <dbReference type="ARBA" id="ARBA00022857"/>
    </source>
</evidence>
<keyword evidence="5" id="KW-1185">Reference proteome</keyword>
<dbReference type="InterPro" id="IPR008030">
    <property type="entry name" value="NmrA-like"/>
</dbReference>
<proteinExistence type="inferred from homology"/>
<dbReference type="Proteomes" id="UP001583193">
    <property type="component" value="Unassembled WGS sequence"/>
</dbReference>
<evidence type="ECO:0000313" key="5">
    <source>
        <dbReference type="Proteomes" id="UP001583193"/>
    </source>
</evidence>
<comment type="similarity">
    <text evidence="1">Belongs to the NmrA-type oxidoreductase family.</text>
</comment>
<evidence type="ECO:0000256" key="1">
    <source>
        <dbReference type="ARBA" id="ARBA00006328"/>
    </source>
</evidence>
<keyword evidence="2" id="KW-0521">NADP</keyword>